<keyword evidence="4 10" id="KW-0479">Metal-binding</keyword>
<dbReference type="Gene3D" id="1.10.287.3700">
    <property type="match status" value="1"/>
</dbReference>
<gene>
    <name evidence="14" type="ORF">R1flu_021574</name>
</gene>
<dbReference type="Gene3D" id="1.20.5.5160">
    <property type="match status" value="1"/>
</dbReference>
<feature type="region of interest" description="Disordered" evidence="11">
    <location>
        <begin position="181"/>
        <end position="221"/>
    </location>
</feature>
<dbReference type="SMART" id="SM00356">
    <property type="entry name" value="ZnF_C3H1"/>
    <property type="match status" value="2"/>
</dbReference>
<dbReference type="PROSITE" id="PS50011">
    <property type="entry name" value="PROTEIN_KINASE_DOM"/>
    <property type="match status" value="1"/>
</dbReference>
<feature type="region of interest" description="Disordered" evidence="11">
    <location>
        <begin position="612"/>
        <end position="633"/>
    </location>
</feature>
<feature type="region of interest" description="Disordered" evidence="11">
    <location>
        <begin position="651"/>
        <end position="730"/>
    </location>
</feature>
<evidence type="ECO:0000256" key="2">
    <source>
        <dbReference type="ARBA" id="ARBA00022490"/>
    </source>
</evidence>
<dbReference type="InterPro" id="IPR036855">
    <property type="entry name" value="Znf_CCCH_sf"/>
</dbReference>
<organism evidence="14 15">
    <name type="scientific">Riccia fluitans</name>
    <dbReference type="NCBI Taxonomy" id="41844"/>
    <lineage>
        <taxon>Eukaryota</taxon>
        <taxon>Viridiplantae</taxon>
        <taxon>Streptophyta</taxon>
        <taxon>Embryophyta</taxon>
        <taxon>Marchantiophyta</taxon>
        <taxon>Marchantiopsida</taxon>
        <taxon>Marchantiidae</taxon>
        <taxon>Marchantiales</taxon>
        <taxon>Ricciaceae</taxon>
        <taxon>Riccia</taxon>
    </lineage>
</organism>
<evidence type="ECO:0000256" key="6">
    <source>
        <dbReference type="ARBA" id="ARBA00022771"/>
    </source>
</evidence>
<evidence type="ECO:0000313" key="15">
    <source>
        <dbReference type="Proteomes" id="UP001605036"/>
    </source>
</evidence>
<dbReference type="Pfam" id="PF18101">
    <property type="entry name" value="Pan3_CK"/>
    <property type="match status" value="1"/>
</dbReference>
<feature type="domain" description="C3H1-type" evidence="13">
    <location>
        <begin position="114"/>
        <end position="142"/>
    </location>
</feature>
<keyword evidence="3" id="KW-0507">mRNA processing</keyword>
<name>A0ABD1ZPS6_9MARC</name>
<keyword evidence="2" id="KW-0963">Cytoplasm</keyword>
<dbReference type="Gene3D" id="6.10.250.3160">
    <property type="match status" value="1"/>
</dbReference>
<feature type="zinc finger region" description="C3H1-type" evidence="10">
    <location>
        <begin position="114"/>
        <end position="142"/>
    </location>
</feature>
<dbReference type="Proteomes" id="UP001605036">
    <property type="component" value="Unassembled WGS sequence"/>
</dbReference>
<keyword evidence="6 10" id="KW-0863">Zinc-finger</keyword>
<evidence type="ECO:0000259" key="12">
    <source>
        <dbReference type="PROSITE" id="PS50011"/>
    </source>
</evidence>
<dbReference type="GO" id="GO:0005524">
    <property type="term" value="F:ATP binding"/>
    <property type="evidence" value="ECO:0007669"/>
    <property type="project" value="UniProtKB-KW"/>
</dbReference>
<dbReference type="PANTHER" id="PTHR12272:SF11">
    <property type="entry name" value="PAN2-PAN3 DEADENYLATION COMPLEX SUBUNIT PAN3"/>
    <property type="match status" value="1"/>
</dbReference>
<dbReference type="GO" id="GO:0006397">
    <property type="term" value="P:mRNA processing"/>
    <property type="evidence" value="ECO:0007669"/>
    <property type="project" value="UniProtKB-KW"/>
</dbReference>
<dbReference type="Gene3D" id="4.10.1000.10">
    <property type="entry name" value="Zinc finger, CCCH-type"/>
    <property type="match status" value="1"/>
</dbReference>
<evidence type="ECO:0008006" key="16">
    <source>
        <dbReference type="Google" id="ProtNLM"/>
    </source>
</evidence>
<evidence type="ECO:0000256" key="8">
    <source>
        <dbReference type="ARBA" id="ARBA00022840"/>
    </source>
</evidence>
<protein>
    <recommendedName>
        <fullName evidence="16">PAN deadenylation complex subunit 3</fullName>
    </recommendedName>
</protein>
<accession>A0ABD1ZPS6</accession>
<feature type="compositionally biased region" description="Low complexity" evidence="11">
    <location>
        <begin position="664"/>
        <end position="723"/>
    </location>
</feature>
<comment type="subcellular location">
    <subcellularLocation>
        <location evidence="1">Cytoplasm</location>
    </subcellularLocation>
</comment>
<dbReference type="InterPro" id="IPR030844">
    <property type="entry name" value="PAN3"/>
</dbReference>
<evidence type="ECO:0000256" key="5">
    <source>
        <dbReference type="ARBA" id="ARBA00022741"/>
    </source>
</evidence>
<evidence type="ECO:0000256" key="1">
    <source>
        <dbReference type="ARBA" id="ARBA00004496"/>
    </source>
</evidence>
<keyword evidence="15" id="KW-1185">Reference proteome</keyword>
<evidence type="ECO:0000256" key="11">
    <source>
        <dbReference type="SAM" id="MobiDB-lite"/>
    </source>
</evidence>
<dbReference type="Pfam" id="PF00642">
    <property type="entry name" value="zf-CCCH"/>
    <property type="match status" value="1"/>
</dbReference>
<dbReference type="GO" id="GO:0008270">
    <property type="term" value="F:zinc ion binding"/>
    <property type="evidence" value="ECO:0007669"/>
    <property type="project" value="UniProtKB-KW"/>
</dbReference>
<sequence length="1252" mass="134367">MGGDKARSGEEKSFRERLGTPVVKAHFPLLGIDTSGLREGNRNLEGRETERCLLVKICVMMIRILTVNFMNPGAAWRTVLASTFYRLRHIEQAGQSDVRQVFPAAMSAPHQKLPASSTTCRYWATSGTCFFGDQCNFAHNTADKATSGKAVPKREKACKELLLTGYCKNENDGCEYNHSIPGVTRSGPPTPTTTGVSTSATSSTWNGSASRATTTTTSGAAGVSAVRTKGLPVTAPAFVPAAVAAAQRASLTAWGGLTPGGGSLVVSVNQPPAFFTSTSLTVSSSPSQNGSLSAASTIVGNNLSTPTCFGRSLGTESRPSSEGLPKPAFVNGSLPASMNAQPFVPSDLLASSRINGVTSVSAGTSSGSSIGNADAPSYVPSVVASAIGAPPYIPKSKQHVLSGVVGAGRSLPDQSHLGIGGTPQQLQLRQQLSQLHLQEHQAAHMLAVAARSIGGNAMSTPYVNMDVPMVMPPFRLPDGDDPALGMTAMSPPNPAFVIPLTRATNGSIPVLPAPETLASMGIVGDGSGGLQVGNGFPSQMNYGTNLQSQSSGRVQQIQQHMQKLQMQHPPPPLQVASQTHPFTLRTSQGLEIQKQQYGATPSEKHLLKLASDLGTGSDSRNPASSPSVAPTLFTGDSQAQDILPSLSASLDSQQTLGSDPAPEQQQQQTKPQQQQTAQPLQSPAQLLQTAKQRQHQLQQQQMLQHQQHMQLMQQRPQPSSQRPITSPVQHQQRLPFRSLSPVANVASVAASAHGGATYFHSPGQVIGGMPHVTQGGPFTGSTGRVEGRIRGQSNIVRLGHRYMADQLREELRRRHALIHAQLDTDQNIINLPEMVQRFHTLYPLEDVNRDDDSTSCAFGVRSMILKGISSTDGITYAIRRIDSRQVIPNAELAASAAEVVERWSPLARHPHIVAIREAFVSREIEDSAALFFVHDYYPGSVTLEAMHLHQEQSGGVAPVMISEEQLWSYLVQLAAALRAVHSAGLFFRPGGLHPSKVILPTRGRLRVSSAGILNVLNGDSGDDPRAFQREDLAGLGRLILSLACGSTGNPSLEFMAAHYSGDLVHVTNALLASSLDKSEGVGISNIRQLHHVLTEHMFGEIESLHLQNDELMSELSKETENGRLLRILIKLGMTNERPEDGIEAGWSESGDRSLLKLFRDFIFHQTTKEGSPLIDWGHVIDSLNKLDAGVPEKMILLSRDERSMLFASYGDVKRCLDSAYQELVNRDKGRSIILGVQSPTVHNPRLKQRQAT</sequence>
<keyword evidence="5" id="KW-0547">Nucleotide-binding</keyword>
<feature type="domain" description="C3H1-type" evidence="13">
    <location>
        <begin position="152"/>
        <end position="181"/>
    </location>
</feature>
<dbReference type="InterPro" id="IPR011009">
    <property type="entry name" value="Kinase-like_dom_sf"/>
</dbReference>
<dbReference type="InterPro" id="IPR000719">
    <property type="entry name" value="Prot_kinase_dom"/>
</dbReference>
<comment type="caution">
    <text evidence="14">The sequence shown here is derived from an EMBL/GenBank/DDBJ whole genome shotgun (WGS) entry which is preliminary data.</text>
</comment>
<dbReference type="AlphaFoldDB" id="A0ABD1ZPS6"/>
<evidence type="ECO:0000256" key="7">
    <source>
        <dbReference type="ARBA" id="ARBA00022833"/>
    </source>
</evidence>
<proteinExistence type="predicted"/>
<evidence type="ECO:0000256" key="4">
    <source>
        <dbReference type="ARBA" id="ARBA00022723"/>
    </source>
</evidence>
<evidence type="ECO:0000256" key="3">
    <source>
        <dbReference type="ARBA" id="ARBA00022664"/>
    </source>
</evidence>
<feature type="zinc finger region" description="C3H1-type" evidence="10">
    <location>
        <begin position="152"/>
        <end position="181"/>
    </location>
</feature>
<evidence type="ECO:0000256" key="9">
    <source>
        <dbReference type="ARBA" id="ARBA00023054"/>
    </source>
</evidence>
<keyword evidence="8" id="KW-0067">ATP-binding</keyword>
<feature type="domain" description="Protein kinase" evidence="12">
    <location>
        <begin position="850"/>
        <end position="1197"/>
    </location>
</feature>
<evidence type="ECO:0000256" key="10">
    <source>
        <dbReference type="PROSITE-ProRule" id="PRU00723"/>
    </source>
</evidence>
<dbReference type="InterPro" id="IPR041332">
    <property type="entry name" value="Pan3_CK"/>
</dbReference>
<dbReference type="Pfam" id="PF25586">
    <property type="entry name" value="zf-CCCH_PAN3"/>
    <property type="match status" value="1"/>
</dbReference>
<dbReference type="SUPFAM" id="SSF90229">
    <property type="entry name" value="CCCH zinc finger"/>
    <property type="match status" value="1"/>
</dbReference>
<dbReference type="Gene3D" id="1.10.510.10">
    <property type="entry name" value="Transferase(Phosphotransferase) domain 1"/>
    <property type="match status" value="1"/>
</dbReference>
<dbReference type="SUPFAM" id="SSF56112">
    <property type="entry name" value="Protein kinase-like (PK-like)"/>
    <property type="match status" value="1"/>
</dbReference>
<feature type="compositionally biased region" description="Polar residues" evidence="11">
    <location>
        <begin position="614"/>
        <end position="633"/>
    </location>
</feature>
<keyword evidence="9" id="KW-0175">Coiled coil</keyword>
<evidence type="ECO:0000259" key="13">
    <source>
        <dbReference type="PROSITE" id="PS50103"/>
    </source>
</evidence>
<dbReference type="PANTHER" id="PTHR12272">
    <property type="entry name" value="DEADENYLATION COMPLEX SUBUNIT PAN3"/>
    <property type="match status" value="1"/>
</dbReference>
<reference evidence="14 15" key="1">
    <citation type="submission" date="2024-09" db="EMBL/GenBank/DDBJ databases">
        <title>Chromosome-scale assembly of Riccia fluitans.</title>
        <authorList>
            <person name="Paukszto L."/>
            <person name="Sawicki J."/>
            <person name="Karawczyk K."/>
            <person name="Piernik-Szablinska J."/>
            <person name="Szczecinska M."/>
            <person name="Mazdziarz M."/>
        </authorList>
    </citation>
    <scope>NUCLEOTIDE SEQUENCE [LARGE SCALE GENOMIC DNA]</scope>
    <source>
        <strain evidence="14">Rf_01</strain>
        <tissue evidence="14">Aerial parts of the thallus</tissue>
    </source>
</reference>
<dbReference type="InterPro" id="IPR000571">
    <property type="entry name" value="Znf_CCCH"/>
</dbReference>
<keyword evidence="7 10" id="KW-0862">Zinc</keyword>
<dbReference type="GO" id="GO:0005737">
    <property type="term" value="C:cytoplasm"/>
    <property type="evidence" value="ECO:0007669"/>
    <property type="project" value="UniProtKB-SubCell"/>
</dbReference>
<evidence type="ECO:0000313" key="14">
    <source>
        <dbReference type="EMBL" id="KAL2653446.1"/>
    </source>
</evidence>
<dbReference type="EMBL" id="JBHFFA010000001">
    <property type="protein sequence ID" value="KAL2653446.1"/>
    <property type="molecule type" value="Genomic_DNA"/>
</dbReference>
<dbReference type="PROSITE" id="PS50103">
    <property type="entry name" value="ZF_C3H1"/>
    <property type="match status" value="2"/>
</dbReference>